<dbReference type="EMBL" id="AF023168">
    <property type="protein sequence ID" value="AAC02943.1"/>
    <property type="molecule type" value="mRNA"/>
</dbReference>
<dbReference type="PIRSF" id="PIRSF000102">
    <property type="entry name" value="Lac_mal_DH"/>
    <property type="match status" value="1"/>
</dbReference>
<dbReference type="InterPro" id="IPR036291">
    <property type="entry name" value="NAD(P)-bd_dom_sf"/>
</dbReference>
<dbReference type="NCBIfam" id="TIGR01771">
    <property type="entry name" value="L-LDH-NAD"/>
    <property type="match status" value="1"/>
</dbReference>
<feature type="binding site" evidence="8">
    <location>
        <position position="119"/>
    </location>
    <ligand>
        <name>NAD(+)</name>
        <dbReference type="ChEBI" id="CHEBI:57540"/>
    </ligand>
</feature>
<evidence type="ECO:0000313" key="12">
    <source>
        <dbReference type="EMBL" id="AAC02943.1"/>
    </source>
</evidence>
<comment type="similarity">
    <text evidence="2">Belongs to the LDH/MDH superfamily. LDH family.</text>
</comment>
<evidence type="ECO:0000256" key="5">
    <source>
        <dbReference type="ARBA" id="ARBA00023027"/>
    </source>
</evidence>
<name>O44340_STYPL</name>
<dbReference type="InterPro" id="IPR001236">
    <property type="entry name" value="Lactate/malate_DH_N"/>
</dbReference>
<evidence type="ECO:0000256" key="8">
    <source>
        <dbReference type="PIRSR" id="PIRSR000102-3"/>
    </source>
</evidence>
<dbReference type="InterPro" id="IPR001557">
    <property type="entry name" value="L-lactate/malate_DH"/>
</dbReference>
<dbReference type="HAMAP" id="MF_00488">
    <property type="entry name" value="Lactate_dehydrog"/>
    <property type="match status" value="1"/>
</dbReference>
<dbReference type="EC" id="1.1.1.27" evidence="3 9"/>
<reference evidence="12" key="1">
    <citation type="journal article" date="1997" name="Mol. Biol. Evol.">
        <title>Lactate dehydrogenase (LDH) gene duplication during chordate evolution: the cDNA sequence of the LDH of the tunicate Styela plicata.</title>
        <authorList>
            <person name="Stock D.W."/>
            <person name="Quattro J.M."/>
            <person name="Whitt G.S."/>
            <person name="Powers D.A."/>
        </authorList>
    </citation>
    <scope>NUCLEOTIDE SEQUENCE</scope>
    <source>
        <tissue evidence="12">Body wall</tissue>
    </source>
</reference>
<feature type="active site" description="Proton acceptor" evidence="7">
    <location>
        <position position="199"/>
    </location>
</feature>
<evidence type="ECO:0000256" key="6">
    <source>
        <dbReference type="ARBA" id="ARBA00049258"/>
    </source>
</evidence>
<evidence type="ECO:0000256" key="1">
    <source>
        <dbReference type="ARBA" id="ARBA00004843"/>
    </source>
</evidence>
<keyword evidence="4 9" id="KW-0560">Oxidoreductase</keyword>
<feature type="binding site" evidence="8">
    <location>
        <begin position="142"/>
        <end position="144"/>
    </location>
    <ligand>
        <name>NAD(+)</name>
        <dbReference type="ChEBI" id="CHEBI:57540"/>
    </ligand>
</feature>
<comment type="pathway">
    <text evidence="1 9">Fermentation; pyruvate fermentation to lactate; (S)-lactate from pyruvate: step 1/1.</text>
</comment>
<comment type="catalytic activity">
    <reaction evidence="6 9">
        <text>(S)-lactate + NAD(+) = pyruvate + NADH + H(+)</text>
        <dbReference type="Rhea" id="RHEA:23444"/>
        <dbReference type="ChEBI" id="CHEBI:15361"/>
        <dbReference type="ChEBI" id="CHEBI:15378"/>
        <dbReference type="ChEBI" id="CHEBI:16651"/>
        <dbReference type="ChEBI" id="CHEBI:57540"/>
        <dbReference type="ChEBI" id="CHEBI:57945"/>
        <dbReference type="EC" id="1.1.1.27"/>
    </reaction>
</comment>
<dbReference type="InterPro" id="IPR011304">
    <property type="entry name" value="L-lactate_DH"/>
</dbReference>
<organism evidence="12">
    <name type="scientific">Styela plicata</name>
    <name type="common">Wrinkled sea squirt</name>
    <name type="synonym">Ascidia plicata</name>
    <dbReference type="NCBI Taxonomy" id="7726"/>
    <lineage>
        <taxon>Eukaryota</taxon>
        <taxon>Metazoa</taxon>
        <taxon>Chordata</taxon>
        <taxon>Tunicata</taxon>
        <taxon>Ascidiacea</taxon>
        <taxon>Stolidobranchia</taxon>
        <taxon>Styelidae</taxon>
        <taxon>Styela</taxon>
    </lineage>
</organism>
<dbReference type="SUPFAM" id="SSF51735">
    <property type="entry name" value="NAD(P)-binding Rossmann-fold domains"/>
    <property type="match status" value="1"/>
</dbReference>
<dbReference type="Gene3D" id="3.90.110.10">
    <property type="entry name" value="Lactate dehydrogenase/glycoside hydrolase, family 4, C-terminal"/>
    <property type="match status" value="1"/>
</dbReference>
<dbReference type="GO" id="GO:0004459">
    <property type="term" value="F:L-lactate dehydrogenase (NAD+) activity"/>
    <property type="evidence" value="ECO:0007669"/>
    <property type="project" value="UniProtKB-EC"/>
</dbReference>
<dbReference type="InterPro" id="IPR022383">
    <property type="entry name" value="Lactate/malate_DH_C"/>
</dbReference>
<dbReference type="UniPathway" id="UPA00554">
    <property type="reaction ID" value="UER00611"/>
</dbReference>
<dbReference type="InterPro" id="IPR018177">
    <property type="entry name" value="L-lactate_DH_AS"/>
</dbReference>
<dbReference type="GO" id="GO:0006089">
    <property type="term" value="P:lactate metabolic process"/>
    <property type="evidence" value="ECO:0007669"/>
    <property type="project" value="TreeGrafter"/>
</dbReference>
<dbReference type="Pfam" id="PF02866">
    <property type="entry name" value="Ldh_1_C"/>
    <property type="match status" value="1"/>
</dbReference>
<dbReference type="Pfam" id="PF00056">
    <property type="entry name" value="Ldh_1_N"/>
    <property type="match status" value="1"/>
</dbReference>
<feature type="domain" description="Lactate/malate dehydrogenase N-terminal" evidence="10">
    <location>
        <begin position="28"/>
        <end position="166"/>
    </location>
</feature>
<dbReference type="PANTHER" id="PTHR43128">
    <property type="entry name" value="L-2-HYDROXYCARBOXYLATE DEHYDROGENASE (NAD(P)(+))"/>
    <property type="match status" value="1"/>
</dbReference>
<dbReference type="CDD" id="cd05293">
    <property type="entry name" value="LDH_1"/>
    <property type="match status" value="1"/>
</dbReference>
<evidence type="ECO:0000259" key="11">
    <source>
        <dbReference type="Pfam" id="PF02866"/>
    </source>
</evidence>
<accession>O44340</accession>
<dbReference type="PANTHER" id="PTHR43128:SF16">
    <property type="entry name" value="L-LACTATE DEHYDROGENASE"/>
    <property type="match status" value="1"/>
</dbReference>
<feature type="binding site" evidence="8">
    <location>
        <position position="58"/>
    </location>
    <ligand>
        <name>NAD(+)</name>
        <dbReference type="ChEBI" id="CHEBI:57540"/>
    </ligand>
</feature>
<gene>
    <name evidence="12" type="primary">Ldh</name>
</gene>
<keyword evidence="5 8" id="KW-0520">NAD</keyword>
<dbReference type="PRINTS" id="PR00086">
    <property type="entry name" value="LLDHDRGNASE"/>
</dbReference>
<sequence length="338" mass="36901">MADLKGFDIMSELFTEVCPDIPKSGPSKVTVVGVGMVGMACGMSVVLKGLCTDLVLVDVVQDKLQGEVMDLQHGSLFLENIKVYGDKDYSVSANSRIVIVTAGARQQPGESRLSLVQRNVNIFKHIIPQIAKYSPSAILVIVSNPVDLMTYVAWKLSNFPRNRVIGSGTNLDSARFRHLIAEKLNLSPVSVHGWIIGEHGDSSVPMWSGVNVSGKCLNSIHPRIGYPDGPEGWDKIHKQVVDGAYDVIRLKGYTNWAIGLSCAELLATILHHRHRIHPVTCFVKGRYGITDDVCLSLPCVLNCNGVNSIVNVDLTAEEEAMIKKSAMTIADVQKGLKW</sequence>
<proteinExistence type="evidence at transcript level"/>
<dbReference type="SUPFAM" id="SSF56327">
    <property type="entry name" value="LDH C-terminal domain-like"/>
    <property type="match status" value="1"/>
</dbReference>
<dbReference type="PROSITE" id="PS00064">
    <property type="entry name" value="L_LDH"/>
    <property type="match status" value="1"/>
</dbReference>
<evidence type="ECO:0000256" key="4">
    <source>
        <dbReference type="ARBA" id="ARBA00023002"/>
    </source>
</evidence>
<dbReference type="AlphaFoldDB" id="O44340"/>
<evidence type="ECO:0000256" key="7">
    <source>
        <dbReference type="PIRSR" id="PIRSR000102-1"/>
    </source>
</evidence>
<feature type="domain" description="Lactate/malate dehydrogenase C-terminal" evidence="11">
    <location>
        <begin position="169"/>
        <end position="329"/>
    </location>
</feature>
<dbReference type="InterPro" id="IPR015955">
    <property type="entry name" value="Lactate_DH/Glyco_Ohase_4_C"/>
</dbReference>
<evidence type="ECO:0000256" key="3">
    <source>
        <dbReference type="ARBA" id="ARBA00012967"/>
    </source>
</evidence>
<dbReference type="FunFam" id="3.40.50.720:FF:000018">
    <property type="entry name" value="Malate dehydrogenase"/>
    <property type="match status" value="1"/>
</dbReference>
<evidence type="ECO:0000256" key="2">
    <source>
        <dbReference type="ARBA" id="ARBA00006054"/>
    </source>
</evidence>
<feature type="binding site" evidence="8">
    <location>
        <begin position="33"/>
        <end position="38"/>
    </location>
    <ligand>
        <name>NAD(+)</name>
        <dbReference type="ChEBI" id="CHEBI:57540"/>
    </ligand>
</feature>
<evidence type="ECO:0000259" key="10">
    <source>
        <dbReference type="Pfam" id="PF00056"/>
    </source>
</evidence>
<dbReference type="GO" id="GO:0005737">
    <property type="term" value="C:cytoplasm"/>
    <property type="evidence" value="ECO:0007669"/>
    <property type="project" value="InterPro"/>
</dbReference>
<evidence type="ECO:0000256" key="9">
    <source>
        <dbReference type="RuleBase" id="RU000496"/>
    </source>
</evidence>
<protein>
    <recommendedName>
        <fullName evidence="3 9">L-lactate dehydrogenase</fullName>
        <ecNumber evidence="3 9">1.1.1.27</ecNumber>
    </recommendedName>
</protein>
<dbReference type="Gene3D" id="3.40.50.720">
    <property type="entry name" value="NAD(P)-binding Rossmann-like Domain"/>
    <property type="match status" value="1"/>
</dbReference>